<comment type="caution">
    <text evidence="2">The sequence shown here is derived from an EMBL/GenBank/DDBJ whole genome shotgun (WGS) entry which is preliminary data.</text>
</comment>
<dbReference type="EMBL" id="SMLA01000007">
    <property type="protein sequence ID" value="TDD90822.1"/>
    <property type="molecule type" value="Genomic_DNA"/>
</dbReference>
<reference evidence="2 3" key="1">
    <citation type="submission" date="2019-03" db="EMBL/GenBank/DDBJ databases">
        <title>Draft genome sequences of novel Actinobacteria.</title>
        <authorList>
            <person name="Sahin N."/>
            <person name="Ay H."/>
            <person name="Saygin H."/>
        </authorList>
    </citation>
    <scope>NUCLEOTIDE SEQUENCE [LARGE SCALE GENOMIC DNA]</scope>
    <source>
        <strain evidence="2 3">5K548</strain>
    </source>
</reference>
<name>A0A4R5C245_9PSEU</name>
<protein>
    <submittedName>
        <fullName evidence="2">Alpha/beta fold hydrolase</fullName>
    </submittedName>
</protein>
<dbReference type="SUPFAM" id="SSF53474">
    <property type="entry name" value="alpha/beta-Hydrolases"/>
    <property type="match status" value="1"/>
</dbReference>
<evidence type="ECO:0000313" key="3">
    <source>
        <dbReference type="Proteomes" id="UP000294723"/>
    </source>
</evidence>
<proteinExistence type="predicted"/>
<dbReference type="RefSeq" id="WP_132681708.1">
    <property type="nucleotide sequence ID" value="NZ_SMLA01000007.1"/>
</dbReference>
<sequence length="263" mass="28033">MPIAQRNGVKIAYEVIGNGPPLVLHPGMFQTGAQWTKAGYTSVLATTHTVITVDPLGLGASSAPVTPADYSLARRAESVTAVLDDLGLDEAAFWGYSLGALTGYAVAVHAPERLTRLIAGAFDPIDGFRSAVEAMLNGLGLPADTDPWPLMQQGARTNPAYAAVIDAADPAALRANYEAFRHEPGVHEALERSTVPLLMYAGTADPWYDPMRAFAGRTGTAFASIPDADHVQAWRNTAEVLTHAHPYLTRGQLWSELTGKNGR</sequence>
<keyword evidence="3" id="KW-1185">Reference proteome</keyword>
<dbReference type="GO" id="GO:0016787">
    <property type="term" value="F:hydrolase activity"/>
    <property type="evidence" value="ECO:0007669"/>
    <property type="project" value="UniProtKB-KW"/>
</dbReference>
<keyword evidence="2" id="KW-0378">Hydrolase</keyword>
<feature type="domain" description="AB hydrolase-1" evidence="1">
    <location>
        <begin position="20"/>
        <end position="118"/>
    </location>
</feature>
<evidence type="ECO:0000259" key="1">
    <source>
        <dbReference type="Pfam" id="PF00561"/>
    </source>
</evidence>
<gene>
    <name evidence="2" type="ORF">E1202_06815</name>
</gene>
<dbReference type="InterPro" id="IPR029058">
    <property type="entry name" value="AB_hydrolase_fold"/>
</dbReference>
<dbReference type="PANTHER" id="PTHR43433">
    <property type="entry name" value="HYDROLASE, ALPHA/BETA FOLD FAMILY PROTEIN"/>
    <property type="match status" value="1"/>
</dbReference>
<dbReference type="AlphaFoldDB" id="A0A4R5C245"/>
<dbReference type="InterPro" id="IPR000073">
    <property type="entry name" value="AB_hydrolase_1"/>
</dbReference>
<evidence type="ECO:0000313" key="2">
    <source>
        <dbReference type="EMBL" id="TDD90822.1"/>
    </source>
</evidence>
<dbReference type="Proteomes" id="UP000294723">
    <property type="component" value="Unassembled WGS sequence"/>
</dbReference>
<accession>A0A4R5C245</accession>
<organism evidence="2 3">
    <name type="scientific">Saccharopolyspora karakumensis</name>
    <dbReference type="NCBI Taxonomy" id="2530386"/>
    <lineage>
        <taxon>Bacteria</taxon>
        <taxon>Bacillati</taxon>
        <taxon>Actinomycetota</taxon>
        <taxon>Actinomycetes</taxon>
        <taxon>Pseudonocardiales</taxon>
        <taxon>Pseudonocardiaceae</taxon>
        <taxon>Saccharopolyspora</taxon>
    </lineage>
</organism>
<dbReference type="InterPro" id="IPR050471">
    <property type="entry name" value="AB_hydrolase"/>
</dbReference>
<dbReference type="Gene3D" id="3.40.50.1820">
    <property type="entry name" value="alpha/beta hydrolase"/>
    <property type="match status" value="1"/>
</dbReference>
<dbReference type="Pfam" id="PF00561">
    <property type="entry name" value="Abhydrolase_1"/>
    <property type="match status" value="1"/>
</dbReference>
<dbReference type="PANTHER" id="PTHR43433:SF5">
    <property type="entry name" value="AB HYDROLASE-1 DOMAIN-CONTAINING PROTEIN"/>
    <property type="match status" value="1"/>
</dbReference>